<sequence length="182" mass="21074">MTENNENPNTNKLTYSKTYYELLEVSSESSLADIKKSYKSKLLFHHPDKHSLIEERQNDNGNNKDIIQLLQKAYKTLTVPVLKKQYDEMLSKNFLKIGIVNDGEGLDLYDLDDFEIIDTPDDKVQFVKNCPRCTSEDSFVLTEDDLLNNGTKVNEDDNEFQLVVQCNSCSLWLKVRYFDQGN</sequence>
<dbReference type="Pfam" id="PF05207">
    <property type="entry name" value="Zn_ribbon_CSL"/>
    <property type="match status" value="1"/>
</dbReference>
<dbReference type="InterPro" id="IPR036869">
    <property type="entry name" value="J_dom_sf"/>
</dbReference>
<organism evidence="13 14">
    <name type="scientific">Pachysolen tannophilus NRRL Y-2460</name>
    <dbReference type="NCBI Taxonomy" id="669874"/>
    <lineage>
        <taxon>Eukaryota</taxon>
        <taxon>Fungi</taxon>
        <taxon>Dikarya</taxon>
        <taxon>Ascomycota</taxon>
        <taxon>Saccharomycotina</taxon>
        <taxon>Pichiomycetes</taxon>
        <taxon>Pachysolenaceae</taxon>
        <taxon>Pachysolen</taxon>
    </lineage>
</organism>
<evidence type="ECO:0000256" key="6">
    <source>
        <dbReference type="ARBA" id="ARBA00022490"/>
    </source>
</evidence>
<dbReference type="GO" id="GO:0005634">
    <property type="term" value="C:nucleus"/>
    <property type="evidence" value="ECO:0007669"/>
    <property type="project" value="UniProtKB-SubCell"/>
</dbReference>
<keyword evidence="10" id="KW-0539">Nucleus</keyword>
<dbReference type="OrthoDB" id="445556at2759"/>
<keyword evidence="9" id="KW-0408">Iron</keyword>
<name>A0A1E4TXF0_PACTA</name>
<evidence type="ECO:0000256" key="8">
    <source>
        <dbReference type="ARBA" id="ARBA00022833"/>
    </source>
</evidence>
<dbReference type="EMBL" id="KV454013">
    <property type="protein sequence ID" value="ODV96430.1"/>
    <property type="molecule type" value="Genomic_DNA"/>
</dbReference>
<dbReference type="UniPathway" id="UPA00559"/>
<dbReference type="GO" id="GO:0017183">
    <property type="term" value="P:protein histidyl modification to diphthamide"/>
    <property type="evidence" value="ECO:0007669"/>
    <property type="project" value="UniProtKB-UniPathway"/>
</dbReference>
<evidence type="ECO:0000313" key="13">
    <source>
        <dbReference type="EMBL" id="ODV96430.1"/>
    </source>
</evidence>
<keyword evidence="6" id="KW-0963">Cytoplasm</keyword>
<feature type="domain" description="DPH-type MB" evidence="12">
    <location>
        <begin position="105"/>
        <end position="178"/>
    </location>
</feature>
<dbReference type="PANTHER" id="PTHR21454">
    <property type="entry name" value="DPH3 HOMOLOG-RELATED"/>
    <property type="match status" value="1"/>
</dbReference>
<gene>
    <name evidence="13" type="ORF">PACTADRAFT_40678</name>
</gene>
<dbReference type="PANTHER" id="PTHR21454:SF46">
    <property type="entry name" value="DIPHTHAMIDE BIOSYNTHESIS PROTEIN 4"/>
    <property type="match status" value="1"/>
</dbReference>
<comment type="function">
    <text evidence="1">Required for the first step of diphthamide biosynthesis, the transfer of 3-amino-3-carboxypropyl from S-adenosyl-L-methionine to a histidine residue. Diphthamide is a post-translational modification of histidine which occurs in elongation factor 2.</text>
</comment>
<dbReference type="Pfam" id="PF00226">
    <property type="entry name" value="DnaJ"/>
    <property type="match status" value="1"/>
</dbReference>
<dbReference type="PROSITE" id="PS50076">
    <property type="entry name" value="DNAJ_2"/>
    <property type="match status" value="1"/>
</dbReference>
<dbReference type="GO" id="GO:0005737">
    <property type="term" value="C:cytoplasm"/>
    <property type="evidence" value="ECO:0007669"/>
    <property type="project" value="UniProtKB-SubCell"/>
</dbReference>
<dbReference type="CDD" id="cd06257">
    <property type="entry name" value="DnaJ"/>
    <property type="match status" value="1"/>
</dbReference>
<dbReference type="InterPro" id="IPR001623">
    <property type="entry name" value="DnaJ_domain"/>
</dbReference>
<dbReference type="GO" id="GO:0046872">
    <property type="term" value="F:metal ion binding"/>
    <property type="evidence" value="ECO:0007669"/>
    <property type="project" value="UniProtKB-KW"/>
</dbReference>
<evidence type="ECO:0000256" key="3">
    <source>
        <dbReference type="ARBA" id="ARBA00004496"/>
    </source>
</evidence>
<dbReference type="Gene3D" id="3.10.660.10">
    <property type="entry name" value="DPH Zinc finger"/>
    <property type="match status" value="1"/>
</dbReference>
<accession>A0A1E4TXF0</accession>
<evidence type="ECO:0000256" key="5">
    <source>
        <dbReference type="ARBA" id="ARBA00021797"/>
    </source>
</evidence>
<dbReference type="STRING" id="669874.A0A1E4TXF0"/>
<protein>
    <recommendedName>
        <fullName evidence="5">Diphthamide biosynthesis protein 4</fullName>
    </recommendedName>
</protein>
<dbReference type="Proteomes" id="UP000094236">
    <property type="component" value="Unassembled WGS sequence"/>
</dbReference>
<dbReference type="InterPro" id="IPR044248">
    <property type="entry name" value="DPH3/4-like"/>
</dbReference>
<evidence type="ECO:0000313" key="14">
    <source>
        <dbReference type="Proteomes" id="UP000094236"/>
    </source>
</evidence>
<evidence type="ECO:0000256" key="10">
    <source>
        <dbReference type="ARBA" id="ARBA00023242"/>
    </source>
</evidence>
<dbReference type="AlphaFoldDB" id="A0A1E4TXF0"/>
<keyword evidence="14" id="KW-1185">Reference proteome</keyword>
<evidence type="ECO:0000256" key="1">
    <source>
        <dbReference type="ARBA" id="ARBA00003474"/>
    </source>
</evidence>
<comment type="similarity">
    <text evidence="4">Belongs to the DPH4 family.</text>
</comment>
<dbReference type="InterPro" id="IPR036671">
    <property type="entry name" value="DPH_MB_sf"/>
</dbReference>
<evidence type="ECO:0000256" key="4">
    <source>
        <dbReference type="ARBA" id="ARBA00006169"/>
    </source>
</evidence>
<evidence type="ECO:0000259" key="11">
    <source>
        <dbReference type="PROSITE" id="PS50076"/>
    </source>
</evidence>
<evidence type="ECO:0000256" key="7">
    <source>
        <dbReference type="ARBA" id="ARBA00022723"/>
    </source>
</evidence>
<dbReference type="SMART" id="SM00271">
    <property type="entry name" value="DnaJ"/>
    <property type="match status" value="1"/>
</dbReference>
<proteinExistence type="inferred from homology"/>
<evidence type="ECO:0000259" key="12">
    <source>
        <dbReference type="PROSITE" id="PS51074"/>
    </source>
</evidence>
<reference evidence="14" key="1">
    <citation type="submission" date="2016-05" db="EMBL/GenBank/DDBJ databases">
        <title>Comparative genomics of biotechnologically important yeasts.</title>
        <authorList>
            <consortium name="DOE Joint Genome Institute"/>
            <person name="Riley R."/>
            <person name="Haridas S."/>
            <person name="Wolfe K.H."/>
            <person name="Lopes M.R."/>
            <person name="Hittinger C.T."/>
            <person name="Goker M."/>
            <person name="Salamov A."/>
            <person name="Wisecaver J."/>
            <person name="Long T.M."/>
            <person name="Aerts A.L."/>
            <person name="Barry K."/>
            <person name="Choi C."/>
            <person name="Clum A."/>
            <person name="Coughlan A.Y."/>
            <person name="Deshpande S."/>
            <person name="Douglass A.P."/>
            <person name="Hanson S.J."/>
            <person name="Klenk H.-P."/>
            <person name="Labutti K."/>
            <person name="Lapidus A."/>
            <person name="Lindquist E."/>
            <person name="Lipzen A."/>
            <person name="Meier-Kolthoff J.P."/>
            <person name="Ohm R.A."/>
            <person name="Otillar R.P."/>
            <person name="Pangilinan J."/>
            <person name="Peng Y."/>
            <person name="Rokas A."/>
            <person name="Rosa C.A."/>
            <person name="Scheuner C."/>
            <person name="Sibirny A.A."/>
            <person name="Slot J.C."/>
            <person name="Stielow J.B."/>
            <person name="Sun H."/>
            <person name="Kurtzman C.P."/>
            <person name="Blackwell M."/>
            <person name="Grigoriev I.V."/>
            <person name="Jeffries T.W."/>
        </authorList>
    </citation>
    <scope>NUCLEOTIDE SEQUENCE [LARGE SCALE GENOMIC DNA]</scope>
    <source>
        <strain evidence="14">NRRL Y-2460</strain>
    </source>
</reference>
<comment type="subcellular location">
    <subcellularLocation>
        <location evidence="3">Cytoplasm</location>
    </subcellularLocation>
    <subcellularLocation>
        <location evidence="2">Nucleus</location>
    </subcellularLocation>
</comment>
<evidence type="ECO:0000256" key="2">
    <source>
        <dbReference type="ARBA" id="ARBA00004123"/>
    </source>
</evidence>
<dbReference type="InterPro" id="IPR007872">
    <property type="entry name" value="DPH_MB_dom"/>
</dbReference>
<keyword evidence="7" id="KW-0479">Metal-binding</keyword>
<evidence type="ECO:0000256" key="9">
    <source>
        <dbReference type="ARBA" id="ARBA00023004"/>
    </source>
</evidence>
<dbReference type="SUPFAM" id="SSF144217">
    <property type="entry name" value="CSL zinc finger"/>
    <property type="match status" value="1"/>
</dbReference>
<keyword evidence="8" id="KW-0862">Zinc</keyword>
<dbReference type="SUPFAM" id="SSF46565">
    <property type="entry name" value="Chaperone J-domain"/>
    <property type="match status" value="1"/>
</dbReference>
<feature type="domain" description="J" evidence="11">
    <location>
        <begin position="18"/>
        <end position="90"/>
    </location>
</feature>
<dbReference type="Gene3D" id="1.10.287.110">
    <property type="entry name" value="DnaJ domain"/>
    <property type="match status" value="1"/>
</dbReference>
<dbReference type="PROSITE" id="PS51074">
    <property type="entry name" value="DPH_MB"/>
    <property type="match status" value="1"/>
</dbReference>